<dbReference type="FunCoup" id="E0VL45">
    <property type="interactions" value="202"/>
</dbReference>
<evidence type="ECO:0000256" key="1">
    <source>
        <dbReference type="SAM" id="MobiDB-lite"/>
    </source>
</evidence>
<dbReference type="EMBL" id="AAZO01003264">
    <property type="status" value="NOT_ANNOTATED_CDS"/>
    <property type="molecule type" value="Genomic_DNA"/>
</dbReference>
<reference evidence="3" key="2">
    <citation type="submission" date="2007-04" db="EMBL/GenBank/DDBJ databases">
        <title>The genome of the human body louse.</title>
        <authorList>
            <consortium name="The Human Body Louse Genome Consortium"/>
            <person name="Kirkness E."/>
            <person name="Walenz B."/>
            <person name="Hass B."/>
            <person name="Bruggner R."/>
            <person name="Strausberg R."/>
        </authorList>
    </citation>
    <scope>NUCLEOTIDE SEQUENCE</scope>
    <source>
        <strain evidence="3">USDA</strain>
    </source>
</reference>
<evidence type="ECO:0000313" key="4">
    <source>
        <dbReference type="EnsemblMetazoa" id="PHUM280790-PA"/>
    </source>
</evidence>
<feature type="domain" description="Tudor" evidence="2">
    <location>
        <begin position="1784"/>
        <end position="1842"/>
    </location>
</feature>
<feature type="compositionally biased region" description="Basic and acidic residues" evidence="1">
    <location>
        <begin position="797"/>
        <end position="809"/>
    </location>
</feature>
<dbReference type="EnsemblMetazoa" id="PHUM280790-RA">
    <property type="protein sequence ID" value="PHUM280790-PA"/>
    <property type="gene ID" value="PHUM280790"/>
</dbReference>
<dbReference type="PANTHER" id="PTHR22948:SF29">
    <property type="entry name" value="FI02030P-RELATED"/>
    <property type="match status" value="1"/>
</dbReference>
<feature type="compositionally biased region" description="Basic and acidic residues" evidence="1">
    <location>
        <begin position="2089"/>
        <end position="2115"/>
    </location>
</feature>
<dbReference type="GO" id="GO:0005737">
    <property type="term" value="C:cytoplasm"/>
    <property type="evidence" value="ECO:0007669"/>
    <property type="project" value="UniProtKB-ARBA"/>
</dbReference>
<gene>
    <name evidence="4" type="primary">8229461</name>
    <name evidence="3" type="ORF">Phum_PHUM280790</name>
</gene>
<feature type="domain" description="Tudor" evidence="2">
    <location>
        <begin position="426"/>
        <end position="484"/>
    </location>
</feature>
<dbReference type="HOGENOM" id="CLU_001245_0_0_1"/>
<dbReference type="SMART" id="SM00333">
    <property type="entry name" value="TUDOR"/>
    <property type="match status" value="9"/>
</dbReference>
<feature type="domain" description="Tudor" evidence="2">
    <location>
        <begin position="55"/>
        <end position="112"/>
    </location>
</feature>
<dbReference type="GeneID" id="8229461"/>
<dbReference type="Gene3D" id="2.30.30.140">
    <property type="match status" value="9"/>
</dbReference>
<feature type="region of interest" description="Disordered" evidence="1">
    <location>
        <begin position="2087"/>
        <end position="2119"/>
    </location>
</feature>
<dbReference type="InterPro" id="IPR050621">
    <property type="entry name" value="Tudor_domain_containing"/>
</dbReference>
<dbReference type="InParanoid" id="E0VL45"/>
<feature type="domain" description="Tudor" evidence="2">
    <location>
        <begin position="612"/>
        <end position="671"/>
    </location>
</feature>
<dbReference type="CTD" id="8229461"/>
<dbReference type="Pfam" id="PF00567">
    <property type="entry name" value="TUDOR"/>
    <property type="match status" value="9"/>
</dbReference>
<evidence type="ECO:0000259" key="2">
    <source>
        <dbReference type="PROSITE" id="PS50304"/>
    </source>
</evidence>
<feature type="region of interest" description="Disordered" evidence="1">
    <location>
        <begin position="2185"/>
        <end position="2247"/>
    </location>
</feature>
<organism>
    <name type="scientific">Pediculus humanus subsp. corporis</name>
    <name type="common">Body louse</name>
    <dbReference type="NCBI Taxonomy" id="121224"/>
    <lineage>
        <taxon>Eukaryota</taxon>
        <taxon>Metazoa</taxon>
        <taxon>Ecdysozoa</taxon>
        <taxon>Arthropoda</taxon>
        <taxon>Hexapoda</taxon>
        <taxon>Insecta</taxon>
        <taxon>Pterygota</taxon>
        <taxon>Neoptera</taxon>
        <taxon>Paraneoptera</taxon>
        <taxon>Psocodea</taxon>
        <taxon>Troctomorpha</taxon>
        <taxon>Phthiraptera</taxon>
        <taxon>Anoplura</taxon>
        <taxon>Pediculidae</taxon>
        <taxon>Pediculus</taxon>
    </lineage>
</organism>
<dbReference type="PANTHER" id="PTHR22948">
    <property type="entry name" value="TUDOR DOMAIN CONTAINING PROTEIN"/>
    <property type="match status" value="1"/>
</dbReference>
<dbReference type="KEGG" id="phu:Phum_PHUM280790"/>
<dbReference type="Proteomes" id="UP000009046">
    <property type="component" value="Unassembled WGS sequence"/>
</dbReference>
<dbReference type="Gene3D" id="2.40.50.90">
    <property type="match status" value="6"/>
</dbReference>
<reference evidence="3" key="1">
    <citation type="submission" date="2007-04" db="EMBL/GenBank/DDBJ databases">
        <title>Annotation of Pediculus humanus corporis strain USDA.</title>
        <authorList>
            <person name="Kirkness E."/>
            <person name="Hannick L."/>
            <person name="Hass B."/>
            <person name="Bruggner R."/>
            <person name="Lawson D."/>
            <person name="Bidwell S."/>
            <person name="Joardar V."/>
            <person name="Caler E."/>
            <person name="Walenz B."/>
            <person name="Inman J."/>
            <person name="Schobel S."/>
            <person name="Galinsky K."/>
            <person name="Amedeo P."/>
            <person name="Strausberg R."/>
        </authorList>
    </citation>
    <scope>NUCLEOTIDE SEQUENCE</scope>
    <source>
        <strain evidence="3">USDA</strain>
    </source>
</reference>
<dbReference type="CDD" id="cd20379">
    <property type="entry name" value="Tudor_dTUD-like"/>
    <property type="match status" value="1"/>
</dbReference>
<evidence type="ECO:0000313" key="3">
    <source>
        <dbReference type="EMBL" id="EEB14101.1"/>
    </source>
</evidence>
<dbReference type="STRING" id="121224.E0VL45"/>
<feature type="compositionally biased region" description="Basic and acidic residues" evidence="1">
    <location>
        <begin position="877"/>
        <end position="924"/>
    </location>
</feature>
<dbReference type="OMA" id="CSQYIVL"/>
<feature type="compositionally biased region" description="Polar residues" evidence="1">
    <location>
        <begin position="737"/>
        <end position="752"/>
    </location>
</feature>
<dbReference type="InterPro" id="IPR035437">
    <property type="entry name" value="SNase_OB-fold_sf"/>
</dbReference>
<dbReference type="EMBL" id="DS235269">
    <property type="protein sequence ID" value="EEB14101.1"/>
    <property type="molecule type" value="Genomic_DNA"/>
</dbReference>
<feature type="region of interest" description="Disordered" evidence="1">
    <location>
        <begin position="779"/>
        <end position="948"/>
    </location>
</feature>
<feature type="compositionally biased region" description="Basic and acidic residues" evidence="1">
    <location>
        <begin position="2221"/>
        <end position="2230"/>
    </location>
</feature>
<feature type="domain" description="Tudor" evidence="2">
    <location>
        <begin position="1380"/>
        <end position="1440"/>
    </location>
</feature>
<sequence length="2247" mass="256755">MASNTNTLYVTFADIYHNLLKIWGQKNRIGASYIERQLIHITPELNRTPCLHMSQIRAGMLCYVKCSENSYYRARVISYLDNDLVHVVFVDVGNRDVIHISNIKIRSGNEDVLLKMAEQADEYCLAGVVAPAGGWPKEDINKIRLFVCNKEVIYNEIREIEGLKLIAIKYENQSFSNFLIEKKIAHYASVDIQSQLILTYFRSDNISNPGKTLEEAKMNVLTGLQFSDKQTGLKISSSSKVNRREFKTQCATSPTSNVPINLENSPMKFFSTKRVVSPIYKTLQPNSDKSVLNNSFHNNTNQMSATNDNPMTRQNPHLLSNPSSLNSKERHEQIMNSYQNGMIRNLSYLQFKQNNFEENVNYLPHDNIPHNYFNSVLEVGSTHKVCISCIDDGPWSFSIQLISNENDMNKLMEELTQSELLPIKLPMVLGNPCIGASVLHKSLCRGVVVSLSLSAAKVYFVDFGSTEDLPVSSIYEIPPRFFQTKVLSQKFCLSGLQKVTYSEEIKEHFNDVVQDKLLILRVTSLGEENLPSCDLYLKDVNIKRILNERVQNSRMLNNFNPKIGDSENVVITWIDSVQKFYVQLQRREPQLNALKNELSEAGLNGEKMLFEDLRVGLRCICKYHIDGQWYRAIIMSFLSESKITVFYFDYGNTEEVNITYLKKIKTSSLIHDLENQAIQCCLHGLDSKFNEQALSNAFECLVMEKDLKMNIDLIENGQLHVKLFLNEEDIVPLLINSHGQSSQEPNKKSSTIDGGWRERNYTTHNQSFSSFNKKGSTEFNKKFDKNNESNAFGGKNRTRDEENWRERKSNLPNNENNIKIDKLNKGLKKNDMKHTSDNENASAGIVNKNDKKPYSNPEKSNVPFNKKLTPEKQSSLGKKEGNEPKKSIDKKTETKTRSTERKFRSNFERDKFGKENRNDFKSDIKTSPSEKSNNGNSSSSSSSIKESTKKESFPRFDAKFKDNFVKNNTCEKGIITYYISPDEFYIQLLNKEADFKKMMEDIQVYYCNKNPFKYPLKADNVVIAQFLYDNILYRGEVVKSNPLTVRYVDYGNQEEVEPSRTWPVANQFFSLPKQAFKCRLANVVPNEWPSLGSDLDKFFESEEYKCKFVSCKNDVYEVTLEDLSSGKDVGSQIIASGFEISPTDFSLLPKQTLKLFVTHVQNPFKFYVLLNPSCKKIIEEEINLWASNKKSLQPVENIMSENKYLVTNDDKSWRRGVVTDVGDTVTVVRLMDTGEVVNIQKNKVFSLPDHLKSFSPQAVECSLNEKSIKSHDLGSDFKSKIENKFNLVHIVSVADERLSVELYDENGKKFDFHNENCQMENVDPIGQVPIIAQNVSIKVPHFENVEQVYISREKDLPELENLISKLTEFYKNFPTPEFSGGNEGDLVAFKLNDEEEGSWYRGKAMSFSNDMVEVFNIDFGKKEFISRKNVRKLDASFFSLHSCAKKVRLNVENLKGIETKLKNLIQNNFLIGFFINEDGVLVSDLVLNGKTVNCHLNLKNSYCDKFDSILAKHKVNAMTSDCDLTKNDCSKDTLKDLKVLVVHIDSPKKFWVHKESSLNDLEEFQEKLQVYCESTPDKENPQVQNVVGAMFSNVWYRAVVLSVKEKNLTVEFIDYGNILEIDLNSNSIKDLPKDLIDVPIFATQFSLKGNWKKNATAKFEEIIEEYEDLVSVVILEESNPVVVDLYKGGESIYDILMREGVGDGDHGTKIDEPTNFGFKTNDKSEISIFEDDKDKRKESNLVTVYISHCNSPDDFYIQKESSTEVLHAISNALSEAHNFEDAATKEDNKLYAAKFPNDGMWYRAKLLRKVEEGAEVFFVDFGNVSIVNEIKYLPVDLIKIPYLSQNLCLVYGNNCDSWSRKACERFLEYNDERPLKMKTMVERRDKSIVELYFEGKSISEELENYCENDGRSNVYVCHVDSPSCFYVRHVEDEKFDFIIKKLSENEKDCENLLLSEQNPGTLCLVADNEEEEEGNVWHRGKILRISDDGCEVFLIDYGKVLISRKNLKKLLSDEVSGIPPRAIKCSLNLPEMENIPEIVKDEFIKLIPDGETIFRMRVISPGEVNVVSLKLKGRILEQTLNSDYIPETVNDKTSDKFSNRDSNDSKDRTDDDKNSKNFFNVTNNLEDDVRAAGSSSLSNETDEEKRFKIAEGFKSDDDKEIAEIASSSSLNVTDNDLIMDETTVETPEMNGSIPSDETKNVEEEFSGLGNLENSNEMTGRNNHDNDDHANDTQSANPMKKNDSSSKE</sequence>
<accession>E0VL45</accession>
<dbReference type="PROSITE" id="PS50304">
    <property type="entry name" value="TUDOR"/>
    <property type="match status" value="6"/>
</dbReference>
<keyword evidence="5" id="KW-1185">Reference proteome</keyword>
<proteinExistence type="predicted"/>
<dbReference type="RefSeq" id="XP_002426839.1">
    <property type="nucleotide sequence ID" value="XM_002426794.1"/>
</dbReference>
<dbReference type="VEuPathDB" id="VectorBase:PHUM280790"/>
<protein>
    <submittedName>
        <fullName evidence="3 4">Ebna2 binding protein P100, putative</fullName>
    </submittedName>
</protein>
<feature type="compositionally biased region" description="Basic and acidic residues" evidence="1">
    <location>
        <begin position="818"/>
        <end position="837"/>
    </location>
</feature>
<name>E0VL45_PEDHC</name>
<dbReference type="OrthoDB" id="9989103at2759"/>
<feature type="region of interest" description="Disordered" evidence="1">
    <location>
        <begin position="736"/>
        <end position="758"/>
    </location>
</feature>
<reference evidence="4" key="3">
    <citation type="submission" date="2020-05" db="UniProtKB">
        <authorList>
            <consortium name="EnsemblMetazoa"/>
        </authorList>
    </citation>
    <scope>IDENTIFICATION</scope>
    <source>
        <strain evidence="4">USDA</strain>
    </source>
</reference>
<feature type="compositionally biased region" description="Low complexity" evidence="1">
    <location>
        <begin position="927"/>
        <end position="945"/>
    </location>
</feature>
<feature type="compositionally biased region" description="Polar residues" evidence="1">
    <location>
        <begin position="2211"/>
        <end position="2220"/>
    </location>
</feature>
<dbReference type="InterPro" id="IPR002999">
    <property type="entry name" value="Tudor"/>
</dbReference>
<dbReference type="SUPFAM" id="SSF63748">
    <property type="entry name" value="Tudor/PWWP/MBT"/>
    <property type="match status" value="9"/>
</dbReference>
<evidence type="ECO:0000313" key="5">
    <source>
        <dbReference type="Proteomes" id="UP000009046"/>
    </source>
</evidence>
<dbReference type="eggNOG" id="KOG2039">
    <property type="taxonomic scope" value="Eukaryota"/>
</dbReference>
<feature type="domain" description="Tudor" evidence="2">
    <location>
        <begin position="1015"/>
        <end position="1071"/>
    </location>
</feature>